<dbReference type="InterPro" id="IPR002491">
    <property type="entry name" value="ABC_transptr_periplasmic_BD"/>
</dbReference>
<dbReference type="InterPro" id="IPR050902">
    <property type="entry name" value="ABC_Transporter_SBP"/>
</dbReference>
<dbReference type="Pfam" id="PF01497">
    <property type="entry name" value="Peripla_BP_2"/>
    <property type="match status" value="1"/>
</dbReference>
<organism evidence="2 3">
    <name type="scientific">Paenalcaligenes hermetiae</name>
    <dbReference type="NCBI Taxonomy" id="1157987"/>
    <lineage>
        <taxon>Bacteria</taxon>
        <taxon>Pseudomonadati</taxon>
        <taxon>Pseudomonadota</taxon>
        <taxon>Betaproteobacteria</taxon>
        <taxon>Burkholderiales</taxon>
        <taxon>Alcaligenaceae</taxon>
        <taxon>Paenalcaligenes</taxon>
    </lineage>
</organism>
<reference evidence="3" key="1">
    <citation type="journal article" date="2019" name="Int. J. Syst. Evol. Microbiol.">
        <title>The Global Catalogue of Microorganisms (GCM) 10K type strain sequencing project: providing services to taxonomists for standard genome sequencing and annotation.</title>
        <authorList>
            <consortium name="The Broad Institute Genomics Platform"/>
            <consortium name="The Broad Institute Genome Sequencing Center for Infectious Disease"/>
            <person name="Wu L."/>
            <person name="Ma J."/>
        </authorList>
    </citation>
    <scope>NUCLEOTIDE SEQUENCE [LARGE SCALE GENOMIC DNA]</scope>
    <source>
        <strain evidence="3">JCM 18423</strain>
    </source>
</reference>
<keyword evidence="3" id="KW-1185">Reference proteome</keyword>
<dbReference type="Gene3D" id="1.20.58.2180">
    <property type="match status" value="1"/>
</dbReference>
<proteinExistence type="predicted"/>
<evidence type="ECO:0000313" key="2">
    <source>
        <dbReference type="EMBL" id="GAA5083680.1"/>
    </source>
</evidence>
<dbReference type="PANTHER" id="PTHR30535">
    <property type="entry name" value="VITAMIN B12-BINDING PROTEIN"/>
    <property type="match status" value="1"/>
</dbReference>
<comment type="caution">
    <text evidence="2">The sequence shown here is derived from an EMBL/GenBank/DDBJ whole genome shotgun (WGS) entry which is preliminary data.</text>
</comment>
<dbReference type="PANTHER" id="PTHR30535:SF34">
    <property type="entry name" value="MOLYBDATE-BINDING PROTEIN MOLA"/>
    <property type="match status" value="1"/>
</dbReference>
<dbReference type="RefSeq" id="WP_345368773.1">
    <property type="nucleotide sequence ID" value="NZ_BAABKD010000001.1"/>
</dbReference>
<accession>A0ABP9LVI9</accession>
<evidence type="ECO:0000313" key="3">
    <source>
        <dbReference type="Proteomes" id="UP001500227"/>
    </source>
</evidence>
<feature type="domain" description="Fe/B12 periplasmic-binding" evidence="1">
    <location>
        <begin position="52"/>
        <end position="317"/>
    </location>
</feature>
<dbReference type="EMBL" id="BAABKD010000001">
    <property type="protein sequence ID" value="GAA5083680.1"/>
    <property type="molecule type" value="Genomic_DNA"/>
</dbReference>
<gene>
    <name evidence="2" type="ORF">GCM10023337_00580</name>
</gene>
<sequence length="353" mass="38720">MNRRALLKALGSTMLLTGGVLPPVVFSQTVPNVTSPLFHVFGTLPEPVEIKRVFAAGAPAGVMLNSLTPKQLLGWPFALPENALPWLSEHSRQLPVVGRLAGRGSTISTEQLLALKPDVIVDVGDVNAHYLSLAQQFSEQTGIPYILVEGRIEDTPEQLRVLGTVLGHQRHGQQLANAAQEILDDIAAKKSAYKGDMPSMYLARSADGLETGAGQSTHSEVIRLVGAENVAGTMEGEQLVRVSMEQVLVWNPDVILTQDVAFYRDVYQNPLWQDIPAVKNKKVVFVPTVPFGWLDVPPSINRLFGALWLSGWLYGVEQKRMVEQLRHLFILYFAFDPGIEALQALITSPVDFA</sequence>
<evidence type="ECO:0000259" key="1">
    <source>
        <dbReference type="PROSITE" id="PS50983"/>
    </source>
</evidence>
<protein>
    <submittedName>
        <fullName evidence="2">Iron ABC transporter substrate-binding protein</fullName>
    </submittedName>
</protein>
<dbReference type="Proteomes" id="UP001500227">
    <property type="component" value="Unassembled WGS sequence"/>
</dbReference>
<name>A0ABP9LVI9_9BURK</name>
<dbReference type="Gene3D" id="3.40.50.1980">
    <property type="entry name" value="Nitrogenase molybdenum iron protein domain"/>
    <property type="match status" value="2"/>
</dbReference>
<dbReference type="PROSITE" id="PS50983">
    <property type="entry name" value="FE_B12_PBP"/>
    <property type="match status" value="1"/>
</dbReference>
<dbReference type="SUPFAM" id="SSF53807">
    <property type="entry name" value="Helical backbone' metal receptor"/>
    <property type="match status" value="1"/>
</dbReference>